<feature type="signal peptide" evidence="3">
    <location>
        <begin position="1"/>
        <end position="19"/>
    </location>
</feature>
<evidence type="ECO:0000259" key="4">
    <source>
        <dbReference type="Pfam" id="PF01156"/>
    </source>
</evidence>
<evidence type="ECO:0000313" key="6">
    <source>
        <dbReference type="Proteomes" id="UP000318995"/>
    </source>
</evidence>
<dbReference type="InterPro" id="IPR001910">
    <property type="entry name" value="Inosine/uridine_hydrolase_dom"/>
</dbReference>
<dbReference type="Proteomes" id="UP000318995">
    <property type="component" value="Unassembled WGS sequence"/>
</dbReference>
<keyword evidence="6" id="KW-1185">Reference proteome</keyword>
<dbReference type="Gene3D" id="3.90.245.10">
    <property type="entry name" value="Ribonucleoside hydrolase-like"/>
    <property type="match status" value="1"/>
</dbReference>
<dbReference type="SUPFAM" id="SSF53590">
    <property type="entry name" value="Nucleoside hydrolase"/>
    <property type="match status" value="1"/>
</dbReference>
<dbReference type="GO" id="GO:0005829">
    <property type="term" value="C:cytosol"/>
    <property type="evidence" value="ECO:0007669"/>
    <property type="project" value="TreeGrafter"/>
</dbReference>
<dbReference type="InterPro" id="IPR036452">
    <property type="entry name" value="Ribo_hydro-like"/>
</dbReference>
<organism evidence="5 6">
    <name type="scientific">Botrimarina hoheduenensis</name>
    <dbReference type="NCBI Taxonomy" id="2528000"/>
    <lineage>
        <taxon>Bacteria</taxon>
        <taxon>Pseudomonadati</taxon>
        <taxon>Planctomycetota</taxon>
        <taxon>Planctomycetia</taxon>
        <taxon>Pirellulales</taxon>
        <taxon>Lacipirellulaceae</taxon>
        <taxon>Botrimarina</taxon>
    </lineage>
</organism>
<name>A0A5C5VZV2_9BACT</name>
<accession>A0A5C5VZV2</accession>
<dbReference type="EMBL" id="SJPH01000004">
    <property type="protein sequence ID" value="TWT43321.1"/>
    <property type="molecule type" value="Genomic_DNA"/>
</dbReference>
<dbReference type="GO" id="GO:0006152">
    <property type="term" value="P:purine nucleoside catabolic process"/>
    <property type="evidence" value="ECO:0007669"/>
    <property type="project" value="TreeGrafter"/>
</dbReference>
<keyword evidence="3" id="KW-0732">Signal</keyword>
<keyword evidence="2" id="KW-0326">Glycosidase</keyword>
<dbReference type="InterPro" id="IPR023186">
    <property type="entry name" value="IUNH"/>
</dbReference>
<evidence type="ECO:0000313" key="5">
    <source>
        <dbReference type="EMBL" id="TWT43321.1"/>
    </source>
</evidence>
<dbReference type="PANTHER" id="PTHR12304:SF4">
    <property type="entry name" value="URIDINE NUCLEOSIDASE"/>
    <property type="match status" value="1"/>
</dbReference>
<dbReference type="Pfam" id="PF01156">
    <property type="entry name" value="IU_nuc_hydro"/>
    <property type="match status" value="1"/>
</dbReference>
<dbReference type="OrthoDB" id="2530052at2"/>
<evidence type="ECO:0000256" key="2">
    <source>
        <dbReference type="ARBA" id="ARBA00023295"/>
    </source>
</evidence>
<dbReference type="PANTHER" id="PTHR12304">
    <property type="entry name" value="INOSINE-URIDINE PREFERRING NUCLEOSIDE HYDROLASE"/>
    <property type="match status" value="1"/>
</dbReference>
<protein>
    <submittedName>
        <fullName evidence="5">Ribonucleoside hydrolase RihC</fullName>
    </submittedName>
</protein>
<feature type="chain" id="PRO_5023131893" evidence="3">
    <location>
        <begin position="20"/>
        <end position="306"/>
    </location>
</feature>
<proteinExistence type="predicted"/>
<gene>
    <name evidence="5" type="ORF">Pla111_22720</name>
</gene>
<reference evidence="5 6" key="1">
    <citation type="submission" date="2019-02" db="EMBL/GenBank/DDBJ databases">
        <title>Deep-cultivation of Planctomycetes and their phenomic and genomic characterization uncovers novel biology.</title>
        <authorList>
            <person name="Wiegand S."/>
            <person name="Jogler M."/>
            <person name="Boedeker C."/>
            <person name="Pinto D."/>
            <person name="Vollmers J."/>
            <person name="Rivas-Marin E."/>
            <person name="Kohn T."/>
            <person name="Peeters S.H."/>
            <person name="Heuer A."/>
            <person name="Rast P."/>
            <person name="Oberbeckmann S."/>
            <person name="Bunk B."/>
            <person name="Jeske O."/>
            <person name="Meyerdierks A."/>
            <person name="Storesund J.E."/>
            <person name="Kallscheuer N."/>
            <person name="Luecker S."/>
            <person name="Lage O.M."/>
            <person name="Pohl T."/>
            <person name="Merkel B.J."/>
            <person name="Hornburger P."/>
            <person name="Mueller R.-W."/>
            <person name="Bruemmer F."/>
            <person name="Labrenz M."/>
            <person name="Spormann A.M."/>
            <person name="Op Den Camp H."/>
            <person name="Overmann J."/>
            <person name="Amann R."/>
            <person name="Jetten M.S.M."/>
            <person name="Mascher T."/>
            <person name="Medema M.H."/>
            <person name="Devos D.P."/>
            <person name="Kaster A.-K."/>
            <person name="Ovreas L."/>
            <person name="Rohde M."/>
            <person name="Galperin M.Y."/>
            <person name="Jogler C."/>
        </authorList>
    </citation>
    <scope>NUCLEOTIDE SEQUENCE [LARGE SCALE GENOMIC DNA]</scope>
    <source>
        <strain evidence="5 6">Pla111</strain>
    </source>
</reference>
<feature type="domain" description="Inosine/uridine-preferring nucleoside hydrolase" evidence="4">
    <location>
        <begin position="28"/>
        <end position="270"/>
    </location>
</feature>
<dbReference type="GO" id="GO:0008477">
    <property type="term" value="F:purine nucleosidase activity"/>
    <property type="evidence" value="ECO:0007669"/>
    <property type="project" value="TreeGrafter"/>
</dbReference>
<comment type="caution">
    <text evidence="5">The sequence shown here is derived from an EMBL/GenBank/DDBJ whole genome shotgun (WGS) entry which is preliminary data.</text>
</comment>
<keyword evidence="1 5" id="KW-0378">Hydrolase</keyword>
<dbReference type="AlphaFoldDB" id="A0A5C5VZV2"/>
<sequence precursor="true">MWLRCLLAAILLNALAAQAAAASPKPRLVLDADTANEIDDLFAITRMLRQDRFEVVALNSTQWFHYLAKDWIGPTETTVQASQRYNEELLQVLGRLDLPHPQGSEEPLGKPWGGFDPKDSAAAQAIIEHARATPSNEKLTVVCLGAATNLATAIQLAPDIVPRLRCYVLGFRYEPERAVWNKSEFNIRRDLNAADLLLDTAVLELHVMPANIAEPLTFDRQRTWRRHQEMGEVGRLLTSKWRERFGDFATWVMWDLALVEAILEPLLATERLVANPPENTSREVWVYDSINPDAMRDDYWQAVTRP</sequence>
<evidence type="ECO:0000256" key="3">
    <source>
        <dbReference type="SAM" id="SignalP"/>
    </source>
</evidence>
<evidence type="ECO:0000256" key="1">
    <source>
        <dbReference type="ARBA" id="ARBA00022801"/>
    </source>
</evidence>